<feature type="binding site" evidence="16">
    <location>
        <position position="557"/>
    </location>
    <ligand>
        <name>Zn(2+)</name>
        <dbReference type="ChEBI" id="CHEBI:29105"/>
        <label>2</label>
        <note>catalytic</note>
    </ligand>
</feature>
<evidence type="ECO:0000256" key="19">
    <source>
        <dbReference type="PROSITE-ProRule" id="PRU01011"/>
    </source>
</evidence>
<gene>
    <name evidence="23" type="ORF">I79_001478</name>
</gene>
<evidence type="ECO:0000256" key="14">
    <source>
        <dbReference type="ARBA" id="ARBA00023157"/>
    </source>
</evidence>
<dbReference type="Pfam" id="PF01471">
    <property type="entry name" value="PG_binding_1"/>
    <property type="match status" value="1"/>
</dbReference>
<dbReference type="InterPro" id="IPR018486">
    <property type="entry name" value="Hemopexin_CS"/>
</dbReference>
<dbReference type="GO" id="GO:0006508">
    <property type="term" value="P:proteolysis"/>
    <property type="evidence" value="ECO:0007669"/>
    <property type="project" value="UniProtKB-KW"/>
</dbReference>
<dbReference type="MEROPS" id="M10.011"/>
<dbReference type="GO" id="GO:0008270">
    <property type="term" value="F:zinc ion binding"/>
    <property type="evidence" value="ECO:0007669"/>
    <property type="project" value="InterPro"/>
</dbReference>
<keyword evidence="7 21" id="KW-0732">Signal</keyword>
<feature type="binding site" evidence="16">
    <location>
        <position position="536"/>
    </location>
    <ligand>
        <name>Ca(2+)</name>
        <dbReference type="ChEBI" id="CHEBI:29108"/>
        <label>3</label>
    </ligand>
</feature>
<dbReference type="eggNOG" id="KOG1565">
    <property type="taxonomic scope" value="Eukaryota"/>
</dbReference>
<dbReference type="CDD" id="cd04278">
    <property type="entry name" value="ZnMc_MMP"/>
    <property type="match status" value="3"/>
</dbReference>
<dbReference type="Pfam" id="PF00045">
    <property type="entry name" value="Hemopexin"/>
    <property type="match status" value="5"/>
</dbReference>
<dbReference type="FunFam" id="2.110.10.10:FF:000002">
    <property type="entry name" value="Matrix metallopeptidase 3"/>
    <property type="match status" value="2"/>
</dbReference>
<feature type="domain" description="Peptidase metallopeptidase" evidence="22">
    <location>
        <begin position="691"/>
        <end position="851"/>
    </location>
</feature>
<dbReference type="SUPFAM" id="SSF55486">
    <property type="entry name" value="Metalloproteases ('zincins'), catalytic domain"/>
    <property type="match status" value="3"/>
</dbReference>
<feature type="binding site" evidence="16">
    <location>
        <position position="675"/>
    </location>
    <ligand>
        <name>Ca(2+)</name>
        <dbReference type="ChEBI" id="CHEBI:29108"/>
        <label>4</label>
    </ligand>
</feature>
<evidence type="ECO:0000256" key="12">
    <source>
        <dbReference type="ARBA" id="ARBA00023049"/>
    </source>
</evidence>
<keyword evidence="8" id="KW-0677">Repeat</keyword>
<dbReference type="STRING" id="10029.G3GUV4"/>
<proteinExistence type="inferred from homology"/>
<feature type="binding site" evidence="16">
    <location>
        <position position="459"/>
    </location>
    <ligand>
        <name>Ca(2+)</name>
        <dbReference type="ChEBI" id="CHEBI:29108"/>
        <label>1</label>
    </ligand>
</feature>
<feature type="binding site" evidence="16">
    <location>
        <position position="536"/>
    </location>
    <ligand>
        <name>Ca(2+)</name>
        <dbReference type="ChEBI" id="CHEBI:29108"/>
        <label>1</label>
    </ligand>
</feature>
<dbReference type="PROSITE" id="PS51642">
    <property type="entry name" value="HEMOPEXIN_2"/>
    <property type="match status" value="5"/>
</dbReference>
<keyword evidence="4" id="KW-0272">Extracellular matrix</keyword>
<dbReference type="PROSITE" id="PS00546">
    <property type="entry name" value="CYSTEINE_SWITCH"/>
    <property type="match status" value="2"/>
</dbReference>
<feature type="compositionally biased region" description="Low complexity" evidence="20">
    <location>
        <begin position="955"/>
        <end position="966"/>
    </location>
</feature>
<feature type="repeat" description="Hemopexin" evidence="19">
    <location>
        <begin position="671"/>
        <end position="717"/>
    </location>
</feature>
<dbReference type="GO" id="GO:0004222">
    <property type="term" value="F:metalloendopeptidase activity"/>
    <property type="evidence" value="ECO:0007669"/>
    <property type="project" value="InterPro"/>
</dbReference>
<feature type="binding site" evidence="16">
    <location>
        <position position="677"/>
    </location>
    <ligand>
        <name>Ca(2+)</name>
        <dbReference type="ChEBI" id="CHEBI:29108"/>
        <label>5</label>
    </ligand>
</feature>
<keyword evidence="5" id="KW-0645">Protease</keyword>
<feature type="repeat" description="Hemopexin" evidence="19">
    <location>
        <begin position="271"/>
        <end position="317"/>
    </location>
</feature>
<dbReference type="PANTHER" id="PTHR10201:SF129">
    <property type="entry name" value="STROMELYSIN-2"/>
    <property type="match status" value="1"/>
</dbReference>
<comment type="subcellular location">
    <subcellularLocation>
        <location evidence="1">Secreted</location>
        <location evidence="1">Extracellular space</location>
        <location evidence="1">Extracellular matrix</location>
    </subcellularLocation>
</comment>
<feature type="binding site" evidence="16">
    <location>
        <position position="511"/>
    </location>
    <ligand>
        <name>Ca(2+)</name>
        <dbReference type="ChEBI" id="CHEBI:29108"/>
        <label>3</label>
    </ligand>
</feature>
<dbReference type="EMBL" id="JH000033">
    <property type="protein sequence ID" value="EGV95531.1"/>
    <property type="molecule type" value="Genomic_DNA"/>
</dbReference>
<dbReference type="CDD" id="cd00094">
    <property type="entry name" value="HX"/>
    <property type="match status" value="2"/>
</dbReference>
<feature type="binding site" evidence="16">
    <location>
        <position position="529"/>
    </location>
    <ligand>
        <name>Ca(2+)</name>
        <dbReference type="ChEBI" id="CHEBI:29108"/>
        <label>2</label>
    </ligand>
</feature>
<keyword evidence="13" id="KW-0865">Zymogen</keyword>
<dbReference type="SUPFAM" id="SSF47090">
    <property type="entry name" value="PGBD-like"/>
    <property type="match status" value="2"/>
</dbReference>
<feature type="repeat" description="Hemopexin" evidence="19">
    <location>
        <begin position="621"/>
        <end position="670"/>
    </location>
</feature>
<feature type="binding site" evidence="16">
    <location>
        <position position="534"/>
    </location>
    <ligand>
        <name>Ca(2+)</name>
        <dbReference type="ChEBI" id="CHEBI:29108"/>
        <label>1</label>
    </ligand>
</feature>
<evidence type="ECO:0000256" key="3">
    <source>
        <dbReference type="ARBA" id="ARBA00022525"/>
    </source>
</evidence>
<dbReference type="SUPFAM" id="SSF50923">
    <property type="entry name" value="Hemopexin-like domain"/>
    <property type="match status" value="3"/>
</dbReference>
<comment type="similarity">
    <text evidence="2">Belongs to the peptidase M10A family.</text>
</comment>
<evidence type="ECO:0000256" key="2">
    <source>
        <dbReference type="ARBA" id="ARBA00010370"/>
    </source>
</evidence>
<dbReference type="Pfam" id="PF00413">
    <property type="entry name" value="Peptidase_M10"/>
    <property type="match status" value="4"/>
</dbReference>
<evidence type="ECO:0000256" key="21">
    <source>
        <dbReference type="SAM" id="SignalP"/>
    </source>
</evidence>
<evidence type="ECO:0000259" key="22">
    <source>
        <dbReference type="SMART" id="SM00235"/>
    </source>
</evidence>
<dbReference type="PaxDb" id="10029-XP_007637742.1"/>
<feature type="chain" id="PRO_5003443887" evidence="21">
    <location>
        <begin position="20"/>
        <end position="966"/>
    </location>
</feature>
<keyword evidence="11 16" id="KW-0106">Calcium</keyword>
<dbReference type="Gene3D" id="3.40.390.10">
    <property type="entry name" value="Collagenase (Catalytic Domain)"/>
    <property type="match status" value="4"/>
</dbReference>
<dbReference type="InterPro" id="IPR021158">
    <property type="entry name" value="Pept_M10A_Zn_BS"/>
</dbReference>
<dbReference type="Gene3D" id="2.110.10.10">
    <property type="entry name" value="Hemopexin-like domain"/>
    <property type="match status" value="3"/>
</dbReference>
<reference evidence="24" key="1">
    <citation type="journal article" date="2011" name="Nat. Biotechnol.">
        <title>The genomic sequence of the Chinese hamster ovary (CHO)-K1 cell line.</title>
        <authorList>
            <person name="Xu X."/>
            <person name="Nagarajan H."/>
            <person name="Lewis N.E."/>
            <person name="Pan S."/>
            <person name="Cai Z."/>
            <person name="Liu X."/>
            <person name="Chen W."/>
            <person name="Xie M."/>
            <person name="Wang W."/>
            <person name="Hammond S."/>
            <person name="Andersen M.R."/>
            <person name="Neff N."/>
            <person name="Passarelli B."/>
            <person name="Koh W."/>
            <person name="Fan H.C."/>
            <person name="Wang J."/>
            <person name="Gui Y."/>
            <person name="Lee K.H."/>
            <person name="Betenbaugh M.J."/>
            <person name="Quake S.R."/>
            <person name="Famili I."/>
            <person name="Palsson B.O."/>
            <person name="Wang J."/>
        </authorList>
    </citation>
    <scope>NUCLEOTIDE SEQUENCE [LARGE SCALE GENOMIC DNA]</scope>
    <source>
        <strain evidence="24">CHO K1 cell line</strain>
    </source>
</reference>
<dbReference type="AlphaFoldDB" id="G3GUV4"/>
<feature type="binding site" evidence="16">
    <location>
        <position position="631"/>
    </location>
    <ligand>
        <name>Ca(2+)</name>
        <dbReference type="ChEBI" id="CHEBI:29108"/>
        <label>4</label>
    </ligand>
</feature>
<comment type="cofactor">
    <cofactor evidence="16">
        <name>Ca(2+)</name>
        <dbReference type="ChEBI" id="CHEBI:29108"/>
    </cofactor>
    <text evidence="16">Can bind about 5 Ca(2+) ions per subunit.</text>
</comment>
<feature type="binding site" description="in inhibited form" evidence="16">
    <location>
        <position position="427"/>
    </location>
    <ligand>
        <name>Zn(2+)</name>
        <dbReference type="ChEBI" id="CHEBI:29105"/>
        <label>2</label>
        <note>catalytic</note>
    </ligand>
</feature>
<dbReference type="InterPro" id="IPR001818">
    <property type="entry name" value="Pept_M10_metallopeptidase"/>
</dbReference>
<evidence type="ECO:0000256" key="8">
    <source>
        <dbReference type="ARBA" id="ARBA00022737"/>
    </source>
</evidence>
<feature type="domain" description="Peptidase metallopeptidase" evidence="22">
    <location>
        <begin position="108"/>
        <end position="226"/>
    </location>
</feature>
<keyword evidence="3" id="KW-0964">Secreted</keyword>
<sequence length="966" mass="107700">MKSLLVLVPLWLCGAVCSAYPLYGGSAREEDTGMELLQKYLENYYGLAKDVKQFTEKKNNSPVVKKIQEMQKFLGLEMIGRLDSSTMDVMLKPRCGVPDVGDFSTFPGSPKWRETHLTYRIVNYTPDLPKESVDSAIEKALKVWEEVTPLTFSKRSEGEADIMISFAAGGTNLFLVAAHELGHSLGLFHSAKPEALMYPVYKSSGDLARFRLSQDDVDGIQSLYGPPPASPDVPVVPTKPNSLEPESSLMCSPALSFDAVSTLRGEFLFFKDSMDAAYEVTNRDTVFIFKGDQFWAVRGHEEQAGYPKSIHTLGLPATVGKIDAAVSDKEKKKTYFFVEDKYWRFDEKKQSMEPGYPRKIAADFPGVDSKQYLEKYYNFEKNEKQVFRRKDSSPIVKKIQEMQKFLGLEVTGRLDSSTMDVMLKPRCGVPDVGGFTTFPGSPKWRETNLTYRIVNYTPDLPKESVDSAIEKALKVWEEVTPLTFSRRSEGEADIMISFAAGEHGDFYPFDGPGQSLAHAYPPGPGFYGDVHFDDDEKWTLGPSGTNLFLVAAHELGHSLGLFHSDKKEALMYPVYRLSTSPAQFQLSQDDIDGIQSLYGPHPSSDATVVPMSSVSPRPETTAKCDPALSFDAVSTLRGELLFFKDRYFWRISRWNPEPEVNLISAFWPSLPSHLDAAYEAHSRDSVFIFKGNQFWAVRGNEVQAGYPKALHTLGFPPTVKKIDAAVSDKEKKTTYFFVEDKYWRGLTVSHLISEHGDNSPFDGPNGILAHAFQPGQGIGGDTHFDSEETWTQDSRNYNLFLVAAHEFGHSLGLSHSSDPGALMYPNYAYSEPSTYSLPQDDINGIQTLYGRQYWALRGYDIQRGYPRDISNYGFPSSVQSIDAAVSYSGKTYFFVNNQCWRRHCLEGHSKDCETLKAKASTRQQTRAVQASRGCSGNWSAVLPSRGHNQSQGFPAVTGAAVGTSGA</sequence>
<dbReference type="GO" id="GO:0031012">
    <property type="term" value="C:extracellular matrix"/>
    <property type="evidence" value="ECO:0007669"/>
    <property type="project" value="InterPro"/>
</dbReference>
<feature type="binding site" evidence="16">
    <location>
        <position position="533"/>
    </location>
    <ligand>
        <name>Ca(2+)</name>
        <dbReference type="ChEBI" id="CHEBI:29108"/>
        <label>3</label>
    </ligand>
</feature>
<dbReference type="GO" id="GO:0030198">
    <property type="term" value="P:extracellular matrix organization"/>
    <property type="evidence" value="ECO:0007669"/>
    <property type="project" value="TreeGrafter"/>
</dbReference>
<feature type="modified residue" description="Phosphotyrosine; by PKDCC" evidence="17">
    <location>
        <position position="706"/>
    </location>
</feature>
<evidence type="ECO:0000256" key="6">
    <source>
        <dbReference type="ARBA" id="ARBA00022723"/>
    </source>
</evidence>
<evidence type="ECO:0000256" key="13">
    <source>
        <dbReference type="ARBA" id="ARBA00023145"/>
    </source>
</evidence>
<keyword evidence="6 16" id="KW-0479">Metal-binding</keyword>
<feature type="active site" evidence="15">
    <location>
        <position position="554"/>
    </location>
</feature>
<dbReference type="InterPro" id="IPR036375">
    <property type="entry name" value="Hemopexin-like_dom_sf"/>
</dbReference>
<dbReference type="InterPro" id="IPR033739">
    <property type="entry name" value="M10A_MMP"/>
</dbReference>
<feature type="binding site" evidence="16">
    <location>
        <position position="518"/>
    </location>
    <ligand>
        <name>Zn(2+)</name>
        <dbReference type="ChEBI" id="CHEBI:29105"/>
        <label>1</label>
    </ligand>
</feature>
<protein>
    <submittedName>
        <fullName evidence="23">Stromelysin-2</fullName>
    </submittedName>
</protein>
<evidence type="ECO:0000313" key="23">
    <source>
        <dbReference type="EMBL" id="EGV95531.1"/>
    </source>
</evidence>
<dbReference type="InterPro" id="IPR006026">
    <property type="entry name" value="Peptidase_Metallo"/>
</dbReference>
<dbReference type="SMART" id="SM00120">
    <property type="entry name" value="HX"/>
    <property type="match status" value="7"/>
</dbReference>
<dbReference type="InterPro" id="IPR018487">
    <property type="entry name" value="Hemopexin-like_repeat"/>
</dbReference>
<feature type="binding site" evidence="16">
    <location>
        <position position="553"/>
    </location>
    <ligand>
        <name>Zn(2+)</name>
        <dbReference type="ChEBI" id="CHEBI:29105"/>
        <label>2</label>
        <note>catalytic</note>
    </ligand>
</feature>
<evidence type="ECO:0000313" key="24">
    <source>
        <dbReference type="Proteomes" id="UP000001075"/>
    </source>
</evidence>
<feature type="binding site" evidence="16">
    <location>
        <position position="510"/>
    </location>
    <ligand>
        <name>Ca(2+)</name>
        <dbReference type="ChEBI" id="CHEBI:29108"/>
        <label>3</label>
    </ligand>
</feature>
<keyword evidence="10 16" id="KW-0862">Zinc</keyword>
<comment type="cofactor">
    <cofactor evidence="16">
        <name>Zn(2+)</name>
        <dbReference type="ChEBI" id="CHEBI:29105"/>
    </cofactor>
    <text evidence="16">Binds 2 Zn(2+) ions per subunit.</text>
</comment>
<feature type="short sequence motif" description="Cysteine switch" evidence="18">
    <location>
        <begin position="425"/>
        <end position="432"/>
    </location>
</feature>
<evidence type="ECO:0000256" key="16">
    <source>
        <dbReference type="PIRSR" id="PIRSR621190-2"/>
    </source>
</evidence>
<dbReference type="FunFam" id="3.40.390.10:FF:000007">
    <property type="entry name" value="Collagenase 3"/>
    <property type="match status" value="1"/>
</dbReference>
<dbReference type="InterPro" id="IPR036365">
    <property type="entry name" value="PGBD-like_sf"/>
</dbReference>
<keyword evidence="9" id="KW-0378">Hydrolase</keyword>
<feature type="domain" description="Peptidase metallopeptidase" evidence="22">
    <location>
        <begin position="440"/>
        <end position="600"/>
    </location>
</feature>
<feature type="binding site" evidence="16">
    <location>
        <position position="531"/>
    </location>
    <ligand>
        <name>Zn(2+)</name>
        <dbReference type="ChEBI" id="CHEBI:29105"/>
        <label>1</label>
    </ligand>
</feature>
<dbReference type="Proteomes" id="UP000001075">
    <property type="component" value="Unassembled WGS sequence"/>
</dbReference>
<dbReference type="InParanoid" id="G3GUV4"/>
<dbReference type="InterPro" id="IPR024079">
    <property type="entry name" value="MetalloPept_cat_dom_sf"/>
</dbReference>
<feature type="binding site" evidence="16">
    <location>
        <position position="503"/>
    </location>
    <ligand>
        <name>Zn(2+)</name>
        <dbReference type="ChEBI" id="CHEBI:29105"/>
        <label>1</label>
    </ligand>
</feature>
<evidence type="ECO:0000256" key="20">
    <source>
        <dbReference type="SAM" id="MobiDB-lite"/>
    </source>
</evidence>
<feature type="binding site" evidence="16">
    <location>
        <position position="725"/>
    </location>
    <ligand>
        <name>Ca(2+)</name>
        <dbReference type="ChEBI" id="CHEBI:29108"/>
        <label>5</label>
    </ligand>
</feature>
<dbReference type="SMART" id="SM00235">
    <property type="entry name" value="ZnMc"/>
    <property type="match status" value="3"/>
</dbReference>
<dbReference type="GO" id="GO:0030574">
    <property type="term" value="P:collagen catabolic process"/>
    <property type="evidence" value="ECO:0007669"/>
    <property type="project" value="TreeGrafter"/>
</dbReference>
<keyword evidence="12" id="KW-0482">Metalloprotease</keyword>
<dbReference type="InterPro" id="IPR021190">
    <property type="entry name" value="Pept_M10A"/>
</dbReference>
<evidence type="ECO:0000256" key="1">
    <source>
        <dbReference type="ARBA" id="ARBA00004498"/>
    </source>
</evidence>
<feature type="binding site" evidence="16">
    <location>
        <position position="493"/>
    </location>
    <ligand>
        <name>Ca(2+)</name>
        <dbReference type="ChEBI" id="CHEBI:29108"/>
        <label>2</label>
    </ligand>
</feature>
<evidence type="ECO:0000256" key="11">
    <source>
        <dbReference type="ARBA" id="ARBA00022837"/>
    </source>
</evidence>
<dbReference type="PRINTS" id="PR00138">
    <property type="entry name" value="MATRIXIN"/>
</dbReference>
<dbReference type="PANTHER" id="PTHR10201">
    <property type="entry name" value="MATRIX METALLOPROTEINASE"/>
    <property type="match status" value="1"/>
</dbReference>
<feature type="binding site" evidence="16">
    <location>
        <position position="571"/>
    </location>
    <ligand>
        <name>Zn(2+)</name>
        <dbReference type="ChEBI" id="CHEBI:29105"/>
        <label>2</label>
        <note>catalytic</note>
    </ligand>
</feature>
<evidence type="ECO:0000256" key="10">
    <source>
        <dbReference type="ARBA" id="ARBA00022833"/>
    </source>
</evidence>
<feature type="region of interest" description="Disordered" evidence="20">
    <location>
        <begin position="945"/>
        <end position="966"/>
    </location>
</feature>
<evidence type="ECO:0000256" key="17">
    <source>
        <dbReference type="PIRSR" id="PIRSR621190-4"/>
    </source>
</evidence>
<dbReference type="InterPro" id="IPR000585">
    <property type="entry name" value="Hemopexin-like_dom"/>
</dbReference>
<organism evidence="23 24">
    <name type="scientific">Cricetulus griseus</name>
    <name type="common">Chinese hamster</name>
    <name type="synonym">Cricetulus barabensis griseus</name>
    <dbReference type="NCBI Taxonomy" id="10029"/>
    <lineage>
        <taxon>Eukaryota</taxon>
        <taxon>Metazoa</taxon>
        <taxon>Chordata</taxon>
        <taxon>Craniata</taxon>
        <taxon>Vertebrata</taxon>
        <taxon>Euteleostomi</taxon>
        <taxon>Mammalia</taxon>
        <taxon>Eutheria</taxon>
        <taxon>Euarchontoglires</taxon>
        <taxon>Glires</taxon>
        <taxon>Rodentia</taxon>
        <taxon>Myomorpha</taxon>
        <taxon>Muroidea</taxon>
        <taxon>Cricetidae</taxon>
        <taxon>Cricetinae</taxon>
        <taxon>Cricetulus</taxon>
    </lineage>
</organism>
<feature type="signal peptide" evidence="21">
    <location>
        <begin position="1"/>
        <end position="19"/>
    </location>
</feature>
<name>G3GUV4_CRIGR</name>
<evidence type="ECO:0000256" key="5">
    <source>
        <dbReference type="ARBA" id="ARBA00022670"/>
    </source>
</evidence>
<evidence type="ECO:0000256" key="15">
    <source>
        <dbReference type="PIRSR" id="PIRSR621190-1"/>
    </source>
</evidence>
<dbReference type="PROSITE" id="PS00024">
    <property type="entry name" value="HEMOPEXIN"/>
    <property type="match status" value="1"/>
</dbReference>
<evidence type="ECO:0000256" key="4">
    <source>
        <dbReference type="ARBA" id="ARBA00022530"/>
    </source>
</evidence>
<feature type="repeat" description="Hemopexin" evidence="19">
    <location>
        <begin position="719"/>
        <end position="759"/>
    </location>
</feature>
<dbReference type="InterPro" id="IPR002477">
    <property type="entry name" value="Peptidoglycan-bd-like"/>
</dbReference>
<feature type="repeat" description="Hemopexin" evidence="19">
    <location>
        <begin position="319"/>
        <end position="367"/>
    </location>
</feature>
<evidence type="ECO:0000256" key="7">
    <source>
        <dbReference type="ARBA" id="ARBA00022729"/>
    </source>
</evidence>
<accession>G3GUV4</accession>
<feature type="binding site" evidence="16">
    <location>
        <position position="563"/>
    </location>
    <ligand>
        <name>Zn(2+)</name>
        <dbReference type="ChEBI" id="CHEBI:29105"/>
        <label>2</label>
        <note>catalytic</note>
    </ligand>
</feature>
<feature type="binding site" evidence="16">
    <location>
        <position position="505"/>
    </location>
    <ligand>
        <name>Zn(2+)</name>
        <dbReference type="ChEBI" id="CHEBI:29105"/>
        <label>1</label>
    </ligand>
</feature>
<keyword evidence="14" id="KW-1015">Disulfide bond</keyword>
<evidence type="ECO:0000256" key="18">
    <source>
        <dbReference type="PIRSR" id="PIRSR621190-5"/>
    </source>
</evidence>
<evidence type="ECO:0000256" key="9">
    <source>
        <dbReference type="ARBA" id="ARBA00022801"/>
    </source>
</evidence>